<reference evidence="1" key="1">
    <citation type="submission" date="2023-06" db="EMBL/GenBank/DDBJ databases">
        <authorList>
            <consortium name="Lawrence Berkeley National Laboratory"/>
            <person name="Ahrendt S."/>
            <person name="Sahu N."/>
            <person name="Indic B."/>
            <person name="Wong-Bajracharya J."/>
            <person name="Merenyi Z."/>
            <person name="Ke H.-M."/>
            <person name="Monk M."/>
            <person name="Kocsube S."/>
            <person name="Drula E."/>
            <person name="Lipzen A."/>
            <person name="Balint B."/>
            <person name="Henrissat B."/>
            <person name="Andreopoulos B."/>
            <person name="Martin F.M."/>
            <person name="Harder C.B."/>
            <person name="Rigling D."/>
            <person name="Ford K.L."/>
            <person name="Foster G.D."/>
            <person name="Pangilinan J."/>
            <person name="Papanicolaou A."/>
            <person name="Barry K."/>
            <person name="LaButti K."/>
            <person name="Viragh M."/>
            <person name="Koriabine M."/>
            <person name="Yan M."/>
            <person name="Riley R."/>
            <person name="Champramary S."/>
            <person name="Plett K.L."/>
            <person name="Tsai I.J."/>
            <person name="Slot J."/>
            <person name="Sipos G."/>
            <person name="Plett J."/>
            <person name="Nagy L.G."/>
            <person name="Grigoriev I.V."/>
        </authorList>
    </citation>
    <scope>NUCLEOTIDE SEQUENCE</scope>
    <source>
        <strain evidence="1">FPL87.14</strain>
    </source>
</reference>
<proteinExistence type="predicted"/>
<gene>
    <name evidence="1" type="ORF">EV421DRAFT_1693237</name>
</gene>
<dbReference type="GO" id="GO:0016705">
    <property type="term" value="F:oxidoreductase activity, acting on paired donors, with incorporation or reduction of molecular oxygen"/>
    <property type="evidence" value="ECO:0007669"/>
    <property type="project" value="InterPro"/>
</dbReference>
<comment type="caution">
    <text evidence="1">The sequence shown here is derived from an EMBL/GenBank/DDBJ whole genome shotgun (WGS) entry which is preliminary data.</text>
</comment>
<dbReference type="AlphaFoldDB" id="A0AA39IZL2"/>
<dbReference type="InterPro" id="IPR036396">
    <property type="entry name" value="Cyt_P450_sf"/>
</dbReference>
<evidence type="ECO:0000313" key="1">
    <source>
        <dbReference type="EMBL" id="KAK0432596.1"/>
    </source>
</evidence>
<evidence type="ECO:0000313" key="2">
    <source>
        <dbReference type="Proteomes" id="UP001175226"/>
    </source>
</evidence>
<dbReference type="EMBL" id="JAUEPT010000092">
    <property type="protein sequence ID" value="KAK0432596.1"/>
    <property type="molecule type" value="Genomic_DNA"/>
</dbReference>
<protein>
    <submittedName>
        <fullName evidence="1">Uncharacterized protein</fullName>
    </submittedName>
</protein>
<dbReference type="GO" id="GO:0004497">
    <property type="term" value="F:monooxygenase activity"/>
    <property type="evidence" value="ECO:0007669"/>
    <property type="project" value="InterPro"/>
</dbReference>
<dbReference type="GO" id="GO:0020037">
    <property type="term" value="F:heme binding"/>
    <property type="evidence" value="ECO:0007669"/>
    <property type="project" value="InterPro"/>
</dbReference>
<organism evidence="1 2">
    <name type="scientific">Armillaria borealis</name>
    <dbReference type="NCBI Taxonomy" id="47425"/>
    <lineage>
        <taxon>Eukaryota</taxon>
        <taxon>Fungi</taxon>
        <taxon>Dikarya</taxon>
        <taxon>Basidiomycota</taxon>
        <taxon>Agaricomycotina</taxon>
        <taxon>Agaricomycetes</taxon>
        <taxon>Agaricomycetidae</taxon>
        <taxon>Agaricales</taxon>
        <taxon>Marasmiineae</taxon>
        <taxon>Physalacriaceae</taxon>
        <taxon>Armillaria</taxon>
    </lineage>
</organism>
<dbReference type="SUPFAM" id="SSF48264">
    <property type="entry name" value="Cytochrome P450"/>
    <property type="match status" value="1"/>
</dbReference>
<dbReference type="GO" id="GO:0005506">
    <property type="term" value="F:iron ion binding"/>
    <property type="evidence" value="ECO:0007669"/>
    <property type="project" value="InterPro"/>
</dbReference>
<sequence>LHQDDVHGKDWPGKLNDPLLWLINMTKGCNERHTVQDKLMLVTIHFQSFATTLFALAAHSEYVQILCDEVEIMIAGEHRTKAVMGKMNTLNSFMKEAQRLYG</sequence>
<feature type="non-terminal residue" evidence="1">
    <location>
        <position position="102"/>
    </location>
</feature>
<keyword evidence="2" id="KW-1185">Reference proteome</keyword>
<feature type="non-terminal residue" evidence="1">
    <location>
        <position position="1"/>
    </location>
</feature>
<name>A0AA39IZL2_9AGAR</name>
<accession>A0AA39IZL2</accession>
<dbReference type="Proteomes" id="UP001175226">
    <property type="component" value="Unassembled WGS sequence"/>
</dbReference>